<comment type="caution">
    <text evidence="1">The sequence shown here is derived from an EMBL/GenBank/DDBJ whole genome shotgun (WGS) entry which is preliminary data.</text>
</comment>
<dbReference type="Proteomes" id="UP000478052">
    <property type="component" value="Unassembled WGS sequence"/>
</dbReference>
<accession>A0A6G0VL08</accession>
<feature type="non-terminal residue" evidence="1">
    <location>
        <position position="254"/>
    </location>
</feature>
<organism evidence="1 2">
    <name type="scientific">Aphis craccivora</name>
    <name type="common">Cowpea aphid</name>
    <dbReference type="NCBI Taxonomy" id="307492"/>
    <lineage>
        <taxon>Eukaryota</taxon>
        <taxon>Metazoa</taxon>
        <taxon>Ecdysozoa</taxon>
        <taxon>Arthropoda</taxon>
        <taxon>Hexapoda</taxon>
        <taxon>Insecta</taxon>
        <taxon>Pterygota</taxon>
        <taxon>Neoptera</taxon>
        <taxon>Paraneoptera</taxon>
        <taxon>Hemiptera</taxon>
        <taxon>Sternorrhyncha</taxon>
        <taxon>Aphidomorpha</taxon>
        <taxon>Aphidoidea</taxon>
        <taxon>Aphididae</taxon>
        <taxon>Aphidini</taxon>
        <taxon>Aphis</taxon>
        <taxon>Aphis</taxon>
    </lineage>
</organism>
<keyword evidence="2" id="KW-1185">Reference proteome</keyword>
<evidence type="ECO:0000313" key="2">
    <source>
        <dbReference type="Proteomes" id="UP000478052"/>
    </source>
</evidence>
<name>A0A6G0VL08_APHCR</name>
<dbReference type="EMBL" id="VUJU01015273">
    <property type="protein sequence ID" value="KAF0695318.1"/>
    <property type="molecule type" value="Genomic_DNA"/>
</dbReference>
<dbReference type="AlphaFoldDB" id="A0A6G0VL08"/>
<protein>
    <submittedName>
        <fullName evidence="1">Uncharacterized protein</fullName>
    </submittedName>
</protein>
<dbReference type="OrthoDB" id="7487383at2759"/>
<dbReference type="PANTHER" id="PTHR33395:SF22">
    <property type="entry name" value="REVERSE TRANSCRIPTASE DOMAIN-CONTAINING PROTEIN"/>
    <property type="match status" value="1"/>
</dbReference>
<gene>
    <name evidence="1" type="ORF">FWK35_00037665</name>
</gene>
<dbReference type="PANTHER" id="PTHR33395">
    <property type="entry name" value="TRANSCRIPTASE, PUTATIVE-RELATED-RELATED"/>
    <property type="match status" value="1"/>
</dbReference>
<reference evidence="1 2" key="1">
    <citation type="submission" date="2019-08" db="EMBL/GenBank/DDBJ databases">
        <title>Whole genome of Aphis craccivora.</title>
        <authorList>
            <person name="Voronova N.V."/>
            <person name="Shulinski R.S."/>
            <person name="Bandarenka Y.V."/>
            <person name="Zhorov D.G."/>
            <person name="Warner D."/>
        </authorList>
    </citation>
    <scope>NUCLEOTIDE SEQUENCE [LARGE SCALE GENOMIC DNA]</scope>
    <source>
        <strain evidence="1">180601</strain>
        <tissue evidence="1">Whole Body</tissue>
    </source>
</reference>
<evidence type="ECO:0000313" key="1">
    <source>
        <dbReference type="EMBL" id="KAF0695318.1"/>
    </source>
</evidence>
<proteinExistence type="predicted"/>
<sequence>MPSPSFHLEPSFKQINWPKFRNILSNITNLNIKLKTKEDIDTAITSLTENILLAKNNSLSPTLNTTSFNHITPEISQLIIEKRRARNKWQHSHYPDDRHTYNSLSNKLKKILKKHKNVLYESHLSSLSPNIGSLWRKTKSLLKHKTIFSPLQRRNCNLAISDQDKTELLAQYFSNVFKPHSILPKNSHLDQVNEFINSPLPMSLPAKHTTPNEISSIIKTLKINKSPGHDQISNQIVKNIAAKTIIQLTHIYNA</sequence>